<proteinExistence type="predicted"/>
<reference evidence="2" key="1">
    <citation type="journal article" date="2021" name="Proc. Natl. Acad. Sci. U.S.A.">
        <title>A Catalog of Tens of Thousands of Viruses from Human Metagenomes Reveals Hidden Associations with Chronic Diseases.</title>
        <authorList>
            <person name="Tisza M.J."/>
            <person name="Buck C.B."/>
        </authorList>
    </citation>
    <scope>NUCLEOTIDE SEQUENCE</scope>
    <source>
        <strain evidence="2">CtBLh2</strain>
    </source>
</reference>
<sequence>MLVSFGKFFLSLRSPTGRVPTSFIGCQRKCEGREDRGGGPETAGGSGSRDRIAGLRARESVW</sequence>
<name>A0A8S5S4G3_9CAUD</name>
<dbReference type="EMBL" id="BK032514">
    <property type="protein sequence ID" value="DAF45602.1"/>
    <property type="molecule type" value="Genomic_DNA"/>
</dbReference>
<evidence type="ECO:0000313" key="2">
    <source>
        <dbReference type="EMBL" id="DAF45602.1"/>
    </source>
</evidence>
<protein>
    <submittedName>
        <fullName evidence="2">Uncharacterized protein</fullName>
    </submittedName>
</protein>
<evidence type="ECO:0000256" key="1">
    <source>
        <dbReference type="SAM" id="MobiDB-lite"/>
    </source>
</evidence>
<accession>A0A8S5S4G3</accession>
<feature type="region of interest" description="Disordered" evidence="1">
    <location>
        <begin position="30"/>
        <end position="53"/>
    </location>
</feature>
<organism evidence="2">
    <name type="scientific">Siphoviridae sp. ctBLh2</name>
    <dbReference type="NCBI Taxonomy" id="2827803"/>
    <lineage>
        <taxon>Viruses</taxon>
        <taxon>Duplodnaviria</taxon>
        <taxon>Heunggongvirae</taxon>
        <taxon>Uroviricota</taxon>
        <taxon>Caudoviricetes</taxon>
    </lineage>
</organism>